<evidence type="ECO:0000256" key="3">
    <source>
        <dbReference type="ARBA" id="ARBA00022658"/>
    </source>
</evidence>
<dbReference type="PANTHER" id="PTHR23179:SF26">
    <property type="entry name" value="T-CELL ACTIVATION RHO GTPASE-ACTIVATING PROTEIN"/>
    <property type="match status" value="1"/>
</dbReference>
<evidence type="ECO:0000256" key="5">
    <source>
        <dbReference type="ARBA" id="ARBA00077368"/>
    </source>
</evidence>
<dbReference type="GO" id="GO:0035023">
    <property type="term" value="P:regulation of Rho protein signal transduction"/>
    <property type="evidence" value="ECO:0007669"/>
    <property type="project" value="InterPro"/>
</dbReference>
<dbReference type="OrthoDB" id="27389at2759"/>
<keyword evidence="2" id="KW-0597">Phosphoprotein</keyword>
<dbReference type="AlphaFoldDB" id="A0A1V4JL92"/>
<feature type="domain" description="Rho-GAP" evidence="7">
    <location>
        <begin position="220"/>
        <end position="409"/>
    </location>
</feature>
<dbReference type="SUPFAM" id="SSF48350">
    <property type="entry name" value="GTPase activation domain, GAP"/>
    <property type="match status" value="1"/>
</dbReference>
<name>A0A1V4JL92_PATFA</name>
<dbReference type="SMART" id="SM00324">
    <property type="entry name" value="RhoGAP"/>
    <property type="match status" value="1"/>
</dbReference>
<dbReference type="FunFam" id="1.10.555.10:FF:000036">
    <property type="entry name" value="T-cell activation Rho GTPase-activating protein"/>
    <property type="match status" value="1"/>
</dbReference>
<accession>A0A1V4JL92</accession>
<evidence type="ECO:0000313" key="9">
    <source>
        <dbReference type="Proteomes" id="UP000190648"/>
    </source>
</evidence>
<evidence type="ECO:0000259" key="7">
    <source>
        <dbReference type="PROSITE" id="PS50238"/>
    </source>
</evidence>
<dbReference type="InterPro" id="IPR047886">
    <property type="entry name" value="ARHGAP20-like_RhoGAP"/>
</dbReference>
<feature type="compositionally biased region" description="Polar residues" evidence="6">
    <location>
        <begin position="455"/>
        <end position="471"/>
    </location>
</feature>
<dbReference type="EMBL" id="LSYS01006902">
    <property type="protein sequence ID" value="OPJ72962.1"/>
    <property type="molecule type" value="Genomic_DNA"/>
</dbReference>
<dbReference type="Proteomes" id="UP000190648">
    <property type="component" value="Unassembled WGS sequence"/>
</dbReference>
<dbReference type="PROSITE" id="PS50238">
    <property type="entry name" value="RHOGAP"/>
    <property type="match status" value="1"/>
</dbReference>
<feature type="region of interest" description="Disordered" evidence="6">
    <location>
        <begin position="570"/>
        <end position="590"/>
    </location>
</feature>
<organism evidence="8 9">
    <name type="scientific">Patagioenas fasciata monilis</name>
    <dbReference type="NCBI Taxonomy" id="372326"/>
    <lineage>
        <taxon>Eukaryota</taxon>
        <taxon>Metazoa</taxon>
        <taxon>Chordata</taxon>
        <taxon>Craniata</taxon>
        <taxon>Vertebrata</taxon>
        <taxon>Euteleostomi</taxon>
        <taxon>Archelosauria</taxon>
        <taxon>Archosauria</taxon>
        <taxon>Dinosauria</taxon>
        <taxon>Saurischia</taxon>
        <taxon>Theropoda</taxon>
        <taxon>Coelurosauria</taxon>
        <taxon>Aves</taxon>
        <taxon>Neognathae</taxon>
        <taxon>Neoaves</taxon>
        <taxon>Columbimorphae</taxon>
        <taxon>Columbiformes</taxon>
        <taxon>Columbidae</taxon>
        <taxon>Patagioenas</taxon>
    </lineage>
</organism>
<feature type="region of interest" description="Disordered" evidence="6">
    <location>
        <begin position="442"/>
        <end position="488"/>
    </location>
</feature>
<feature type="compositionally biased region" description="Low complexity" evidence="6">
    <location>
        <begin position="570"/>
        <end position="584"/>
    </location>
</feature>
<dbReference type="GO" id="GO:0005096">
    <property type="term" value="F:GTPase activator activity"/>
    <property type="evidence" value="ECO:0007669"/>
    <property type="project" value="UniProtKB-KW"/>
</dbReference>
<keyword evidence="1" id="KW-0343">GTPase activation</keyword>
<sequence>MSGMKPLRSAAPQACPFPPEFSTIAVIQQRFEQAMVAFSQCNLVWGCIFKLQNLRSMSSQRTDGTHCPLPVRRSCPHCSPLCTSHLTLVMLNGTFTCLREVKELWLDSLLGQTKGSKETRVSRAPRIKLLMKVLSSCNTSKTLNAGNMESLIECQSEADAKKCPQLVPVDTEDGLCHSMADGTKKRKKVISQSFTLRRRSANGNSSGQLDSGAKITLFGQPLALICGEDDTLPQPVQDLLAILCMKGPSTEGIFRKAANEKARKELKEDLNKGGNVDLKSKSVHLLAVVLKDFLRNIPSKLLSADLYEKWMQALEKPSKQEKIEELKEVADKLPRPNLVLLKHLLSLLHHISQNAKTNRMDSSNLAICVGPNMLSPEVDNTLPLEVQKEMNDKVTVLVEFLINNCSEIFGEDIALPVCASAEESSDHTNSSTEHLCAALQNDSAYDSPDPEAEGSPSNSQMKPPKGRSTSVSRRHPGHISAPSLTNFRNDISTMDRRYSEPDLSFQNRLEGRIRKQKLNKSEDNFPVQQKQPELEALEKRLAILPSQLSTDSLPKTSSTCSLESSDGSVFTSSPVVSPSSPKKTFLNRPQSFSTKATEDCSTSSREIKRHSMSFSFANRRKTLKKTQSWGPGKNMGFQRDSFIKKEEELSCRIVQGNSPDDNKPLPLVYQQRPRFRSADEVFREVDQRNPGRPPSYEEATKNCLATKIPSHNLTVRSMRLKMSNQDALPPHSCSSCAQDAAYTALRDLASGRVSAATDSEAETETLSVTVGKNSRVSLPVTPGVYRLRAMSESCQKNKLEYVARRCSQPVFEVDQIQYAKESYV</sequence>
<evidence type="ECO:0000256" key="4">
    <source>
        <dbReference type="ARBA" id="ARBA00074142"/>
    </source>
</evidence>
<dbReference type="CDD" id="cd04402">
    <property type="entry name" value="RhoGAP_ARHGAP20"/>
    <property type="match status" value="1"/>
</dbReference>
<evidence type="ECO:0000256" key="6">
    <source>
        <dbReference type="SAM" id="MobiDB-lite"/>
    </source>
</evidence>
<dbReference type="InterPro" id="IPR000198">
    <property type="entry name" value="RhoGAP_dom"/>
</dbReference>
<dbReference type="PANTHER" id="PTHR23179">
    <property type="entry name" value="T-CELL ACTIVATION RHO GTPASE ACTIVATING PROTEIN-RELATED"/>
    <property type="match status" value="1"/>
</dbReference>
<keyword evidence="3" id="KW-0344">Guanine-nucleotide releasing factor</keyword>
<dbReference type="Pfam" id="PF00620">
    <property type="entry name" value="RhoGAP"/>
    <property type="match status" value="1"/>
</dbReference>
<gene>
    <name evidence="8" type="primary">TAGAP</name>
    <name evidence="8" type="ORF">AV530_005415</name>
</gene>
<evidence type="ECO:0000256" key="2">
    <source>
        <dbReference type="ARBA" id="ARBA00022553"/>
    </source>
</evidence>
<protein>
    <recommendedName>
        <fullName evidence="4">T-cell activation Rho GTPase-activating protein</fullName>
    </recommendedName>
    <alternativeName>
        <fullName evidence="5">T-cell activation GTPase-activating protein</fullName>
    </alternativeName>
</protein>
<dbReference type="GO" id="GO:0005085">
    <property type="term" value="F:guanyl-nucleotide exchange factor activity"/>
    <property type="evidence" value="ECO:0007669"/>
    <property type="project" value="UniProtKB-KW"/>
</dbReference>
<comment type="caution">
    <text evidence="8">The sequence shown here is derived from an EMBL/GenBank/DDBJ whole genome shotgun (WGS) entry which is preliminary data.</text>
</comment>
<reference evidence="8 9" key="1">
    <citation type="submission" date="2016-02" db="EMBL/GenBank/DDBJ databases">
        <title>Band-tailed pigeon sequencing and assembly.</title>
        <authorList>
            <person name="Soares A.E."/>
            <person name="Novak B.J."/>
            <person name="Rice E.S."/>
            <person name="O'Connell B."/>
            <person name="Chang D."/>
            <person name="Weber S."/>
            <person name="Shapiro B."/>
        </authorList>
    </citation>
    <scope>NUCLEOTIDE SEQUENCE [LARGE SCALE GENOMIC DNA]</scope>
    <source>
        <strain evidence="8">BTP2013</strain>
        <tissue evidence="8">Blood</tissue>
    </source>
</reference>
<dbReference type="Gene3D" id="1.10.555.10">
    <property type="entry name" value="Rho GTPase activation protein"/>
    <property type="match status" value="1"/>
</dbReference>
<evidence type="ECO:0000313" key="8">
    <source>
        <dbReference type="EMBL" id="OPJ72962.1"/>
    </source>
</evidence>
<dbReference type="InterPro" id="IPR008936">
    <property type="entry name" value="Rho_GTPase_activation_prot"/>
</dbReference>
<dbReference type="STRING" id="372326.A0A1V4JL92"/>
<keyword evidence="9" id="KW-1185">Reference proteome</keyword>
<proteinExistence type="predicted"/>
<evidence type="ECO:0000256" key="1">
    <source>
        <dbReference type="ARBA" id="ARBA00022468"/>
    </source>
</evidence>
<dbReference type="GO" id="GO:0007165">
    <property type="term" value="P:signal transduction"/>
    <property type="evidence" value="ECO:0007669"/>
    <property type="project" value="InterPro"/>
</dbReference>